<dbReference type="GO" id="GO:0005829">
    <property type="term" value="C:cytosol"/>
    <property type="evidence" value="ECO:0007669"/>
    <property type="project" value="TreeGrafter"/>
</dbReference>
<evidence type="ECO:0000256" key="2">
    <source>
        <dbReference type="ARBA" id="ARBA00022729"/>
    </source>
</evidence>
<keyword evidence="6" id="KW-1185">Reference proteome</keyword>
<keyword evidence="3" id="KW-0175">Coiled coil</keyword>
<evidence type="ECO:0000256" key="1">
    <source>
        <dbReference type="ARBA" id="ARBA00009091"/>
    </source>
</evidence>
<reference evidence="5 6" key="1">
    <citation type="submission" date="2014-04" db="EMBL/GenBank/DDBJ databases">
        <title>The Genome Sequence of Thermoanaerobaculum aquaticum MP-01, The First Cultivated Group 23 Acidobacterium.</title>
        <authorList>
            <person name="Stamps B.W."/>
            <person name="Losey N.A."/>
            <person name="Lawson P.A."/>
            <person name="Stevenson B.S."/>
        </authorList>
    </citation>
    <scope>NUCLEOTIDE SEQUENCE [LARGE SCALE GENOMIC DNA]</scope>
    <source>
        <strain evidence="5 6">MP-01</strain>
    </source>
</reference>
<dbReference type="PANTHER" id="PTHR35089:SF1">
    <property type="entry name" value="CHAPERONE PROTEIN SKP"/>
    <property type="match status" value="1"/>
</dbReference>
<dbReference type="SUPFAM" id="SSF111384">
    <property type="entry name" value="OmpH-like"/>
    <property type="match status" value="1"/>
</dbReference>
<name>A0A062XVR0_9BACT</name>
<dbReference type="GO" id="GO:0051082">
    <property type="term" value="F:unfolded protein binding"/>
    <property type="evidence" value="ECO:0007669"/>
    <property type="project" value="InterPro"/>
</dbReference>
<keyword evidence="2 4" id="KW-0732">Signal</keyword>
<dbReference type="InterPro" id="IPR005632">
    <property type="entry name" value="Chaperone_Skp"/>
</dbReference>
<feature type="signal peptide" evidence="4">
    <location>
        <begin position="1"/>
        <end position="22"/>
    </location>
</feature>
<feature type="coiled-coil region" evidence="3">
    <location>
        <begin position="55"/>
        <end position="134"/>
    </location>
</feature>
<dbReference type="InterPro" id="IPR024930">
    <property type="entry name" value="Skp_dom_sf"/>
</dbReference>
<evidence type="ECO:0000256" key="4">
    <source>
        <dbReference type="SAM" id="SignalP"/>
    </source>
</evidence>
<organism evidence="5 6">
    <name type="scientific">Thermoanaerobaculum aquaticum</name>
    <dbReference type="NCBI Taxonomy" id="1312852"/>
    <lineage>
        <taxon>Bacteria</taxon>
        <taxon>Pseudomonadati</taxon>
        <taxon>Acidobacteriota</taxon>
        <taxon>Thermoanaerobaculia</taxon>
        <taxon>Thermoanaerobaculales</taxon>
        <taxon>Thermoanaerobaculaceae</taxon>
        <taxon>Thermoanaerobaculum</taxon>
    </lineage>
</organism>
<dbReference type="PANTHER" id="PTHR35089">
    <property type="entry name" value="CHAPERONE PROTEIN SKP"/>
    <property type="match status" value="1"/>
</dbReference>
<dbReference type="SMART" id="SM00935">
    <property type="entry name" value="OmpH"/>
    <property type="match status" value="1"/>
</dbReference>
<accession>A0A062XVR0</accession>
<gene>
    <name evidence="5" type="ORF">EG19_04480</name>
</gene>
<comment type="similarity">
    <text evidence="1">Belongs to the Skp family.</text>
</comment>
<feature type="chain" id="PRO_5001616754" description="OmpH family outer membrane protein" evidence="4">
    <location>
        <begin position="23"/>
        <end position="182"/>
    </location>
</feature>
<dbReference type="Pfam" id="PF03938">
    <property type="entry name" value="OmpH"/>
    <property type="match status" value="1"/>
</dbReference>
<dbReference type="Proteomes" id="UP000027284">
    <property type="component" value="Unassembled WGS sequence"/>
</dbReference>
<dbReference type="GO" id="GO:0050821">
    <property type="term" value="P:protein stabilization"/>
    <property type="evidence" value="ECO:0007669"/>
    <property type="project" value="TreeGrafter"/>
</dbReference>
<comment type="caution">
    <text evidence="5">The sequence shown here is derived from an EMBL/GenBank/DDBJ whole genome shotgun (WGS) entry which is preliminary data.</text>
</comment>
<evidence type="ECO:0000256" key="3">
    <source>
        <dbReference type="SAM" id="Coils"/>
    </source>
</evidence>
<protein>
    <recommendedName>
        <fullName evidence="7">OmpH family outer membrane protein</fullName>
    </recommendedName>
</protein>
<evidence type="ECO:0000313" key="6">
    <source>
        <dbReference type="Proteomes" id="UP000027284"/>
    </source>
</evidence>
<dbReference type="Gene3D" id="3.30.910.20">
    <property type="entry name" value="Skp domain"/>
    <property type="match status" value="1"/>
</dbReference>
<dbReference type="RefSeq" id="WP_038049252.1">
    <property type="nucleotide sequence ID" value="NZ_JMFG01000020.1"/>
</dbReference>
<dbReference type="OrthoDB" id="5417975at2"/>
<dbReference type="STRING" id="1312852.EG19_04480"/>
<sequence>MRAKPLFFSALLLALGAGRVLAQEAPTKIGFVDVQRALLTIEEGKAKRKELQDWATPRQQELQRLDQEIQALQQELASKQQSATLEQLSELNRRLTAKKREFEDKQRQYSRELEEKQNEVLRALGQKLEQLLKDYATQQKFTAVFILQPDQVAFVANSADITDTLIKLYNEKYPYPPKGGNR</sequence>
<evidence type="ECO:0008006" key="7">
    <source>
        <dbReference type="Google" id="ProtNLM"/>
    </source>
</evidence>
<dbReference type="AlphaFoldDB" id="A0A062XVR0"/>
<dbReference type="EMBL" id="JMFG01000020">
    <property type="protein sequence ID" value="KDA53469.1"/>
    <property type="molecule type" value="Genomic_DNA"/>
</dbReference>
<evidence type="ECO:0000313" key="5">
    <source>
        <dbReference type="EMBL" id="KDA53469.1"/>
    </source>
</evidence>
<proteinExistence type="inferred from homology"/>